<organism evidence="10 11">
    <name type="scientific">Hortaea werneckii</name>
    <name type="common">Black yeast</name>
    <name type="synonym">Cladosporium werneckii</name>
    <dbReference type="NCBI Taxonomy" id="91943"/>
    <lineage>
        <taxon>Eukaryota</taxon>
        <taxon>Fungi</taxon>
        <taxon>Dikarya</taxon>
        <taxon>Ascomycota</taxon>
        <taxon>Pezizomycotina</taxon>
        <taxon>Dothideomycetes</taxon>
        <taxon>Dothideomycetidae</taxon>
        <taxon>Mycosphaerellales</taxon>
        <taxon>Teratosphaeriaceae</taxon>
        <taxon>Hortaea</taxon>
    </lineage>
</organism>
<dbReference type="GO" id="GO:0003700">
    <property type="term" value="F:DNA-binding transcription factor activity"/>
    <property type="evidence" value="ECO:0007669"/>
    <property type="project" value="InterPro"/>
</dbReference>
<feature type="compositionally biased region" description="Polar residues" evidence="7">
    <location>
        <begin position="717"/>
        <end position="727"/>
    </location>
</feature>
<feature type="compositionally biased region" description="Basic and acidic residues" evidence="7">
    <location>
        <begin position="1178"/>
        <end position="1202"/>
    </location>
</feature>
<dbReference type="PROSITE" id="PS50016">
    <property type="entry name" value="ZF_PHD_2"/>
    <property type="match status" value="1"/>
</dbReference>
<keyword evidence="4 5" id="KW-0238">DNA-binding</keyword>
<feature type="compositionally biased region" description="Basic and acidic residues" evidence="7">
    <location>
        <begin position="1362"/>
        <end position="1381"/>
    </location>
</feature>
<evidence type="ECO:0000256" key="1">
    <source>
        <dbReference type="ARBA" id="ARBA00022723"/>
    </source>
</evidence>
<feature type="compositionally biased region" description="Basic and acidic residues" evidence="7">
    <location>
        <begin position="224"/>
        <end position="240"/>
    </location>
</feature>
<feature type="domain" description="Fork-head" evidence="9">
    <location>
        <begin position="1056"/>
        <end position="1145"/>
    </location>
</feature>
<feature type="compositionally biased region" description="Polar residues" evidence="7">
    <location>
        <begin position="252"/>
        <end position="278"/>
    </location>
</feature>
<feature type="compositionally biased region" description="Polar residues" evidence="7">
    <location>
        <begin position="604"/>
        <end position="615"/>
    </location>
</feature>
<dbReference type="OrthoDB" id="5431456at2759"/>
<feature type="compositionally biased region" description="Basic and acidic residues" evidence="7">
    <location>
        <begin position="1285"/>
        <end position="1302"/>
    </location>
</feature>
<dbReference type="GO" id="GO:0005634">
    <property type="term" value="C:nucleus"/>
    <property type="evidence" value="ECO:0007669"/>
    <property type="project" value="UniProtKB-SubCell"/>
</dbReference>
<feature type="region of interest" description="Disordered" evidence="7">
    <location>
        <begin position="717"/>
        <end position="736"/>
    </location>
</feature>
<dbReference type="InterPro" id="IPR001766">
    <property type="entry name" value="Fork_head_dom"/>
</dbReference>
<feature type="compositionally biased region" description="Low complexity" evidence="7">
    <location>
        <begin position="748"/>
        <end position="759"/>
    </location>
</feature>
<dbReference type="SMART" id="SM00339">
    <property type="entry name" value="FH"/>
    <property type="match status" value="1"/>
</dbReference>
<evidence type="ECO:0000256" key="7">
    <source>
        <dbReference type="SAM" id="MobiDB-lite"/>
    </source>
</evidence>
<dbReference type="Proteomes" id="UP000269276">
    <property type="component" value="Unassembled WGS sequence"/>
</dbReference>
<dbReference type="Gene3D" id="1.10.10.10">
    <property type="entry name" value="Winged helix-like DNA-binding domain superfamily/Winged helix DNA-binding domain"/>
    <property type="match status" value="1"/>
</dbReference>
<feature type="compositionally biased region" description="Basic and acidic residues" evidence="7">
    <location>
        <begin position="105"/>
        <end position="127"/>
    </location>
</feature>
<keyword evidence="3" id="KW-0862">Zinc</keyword>
<dbReference type="Gene3D" id="3.30.40.10">
    <property type="entry name" value="Zinc/RING finger domain, C3HC4 (zinc finger)"/>
    <property type="match status" value="1"/>
</dbReference>
<feature type="DNA-binding region" description="Fork-head" evidence="5">
    <location>
        <begin position="1056"/>
        <end position="1145"/>
    </location>
</feature>
<evidence type="ECO:0000313" key="11">
    <source>
        <dbReference type="Proteomes" id="UP000269276"/>
    </source>
</evidence>
<dbReference type="GO" id="GO:0043565">
    <property type="term" value="F:sequence-specific DNA binding"/>
    <property type="evidence" value="ECO:0007669"/>
    <property type="project" value="InterPro"/>
</dbReference>
<feature type="compositionally biased region" description="Polar residues" evidence="7">
    <location>
        <begin position="411"/>
        <end position="424"/>
    </location>
</feature>
<dbReference type="InterPro" id="IPR011011">
    <property type="entry name" value="Znf_FYVE_PHD"/>
</dbReference>
<evidence type="ECO:0000259" key="8">
    <source>
        <dbReference type="PROSITE" id="PS50016"/>
    </source>
</evidence>
<feature type="compositionally biased region" description="Basic and acidic residues" evidence="7">
    <location>
        <begin position="774"/>
        <end position="793"/>
    </location>
</feature>
<dbReference type="InterPro" id="IPR001965">
    <property type="entry name" value="Znf_PHD"/>
</dbReference>
<evidence type="ECO:0000313" key="10">
    <source>
        <dbReference type="EMBL" id="RMY74425.1"/>
    </source>
</evidence>
<dbReference type="PROSITE" id="PS50039">
    <property type="entry name" value="FORK_HEAD_3"/>
    <property type="match status" value="1"/>
</dbReference>
<feature type="region of interest" description="Disordered" evidence="7">
    <location>
        <begin position="631"/>
        <end position="678"/>
    </location>
</feature>
<dbReference type="InterPro" id="IPR036390">
    <property type="entry name" value="WH_DNA-bd_sf"/>
</dbReference>
<sequence>MGQDMSSAAAGDGNIAVKGAADAAQKKLYSAQRESDTRIPSDPMISSLRKESQSSKKRKRDPELENAMSLSGSRTPPHRLSNTFHRDQESPIQTRVRSRSPLAADVRRDEYRRLRDHWSPTRWEDSARSSYFEGAQAHWNKDRTTSRLGRFSWSPASKNSRRWTPSPPARAFNRTLRQPSSPDRPVTSPPGREEESDRSAHWGTAVPPTERYLPKPSRRSPSPPRKDYRNLSWRRSRDSLASDLNHNHKSSPRQTSGQRQKVVSQHSLNNPTSPSESRNLIDFNGLKAVPTGPKTALQHSRTEAATPLADTDRSLPARPVLQNVDASVRAAPHAFLSSRWLPPQQATIQHLRGYFAKRSPESIFVDDFGYYLLFNDDEEGHSNMDRLVAETPHRDKLFGMYPLTLEAYHNGQRQPDSRPTTPFDSHQEQREEAAGLVANDSHQEDNVMGLSSQKERDVTRMKDVAEEISTTPKRMQPKSEASRLQSPSRTMNRQDFDDTSSVSARTGTPSELSASRGTRCHACNADSSMHSGDLMICSSCPRRWHRACHEDPPFAPVTNSNVSWQCRRCIKKQVPLPESSNKLRFSAASFEPVPNHSRAKHPGSQESTFQAENGTNVVREGTRTSALSANLLDTHRSDQKISERMSESIGGGPKFPKGSNAINPPDRHTHLDDPSTGALSHELAYAPDETGKGQHLEHYLNFEDDEASDLVERSFTQTTPTTVSAPQDTKAHSKMQFKRIKLSREPSKAGQSQGVASASSKDHPVLAPKLPAQEQRRQEVRNHKAKSAMHESEIQNAPEVPESPAELRNPLSNESAAADHFSQDGHLRQSIITTDVAAKPKAKRTKQSFVICSVCQENKAYTSNPLAKACCSMCKQQQQQEQITAKVGEQCTSSYKNTRIETQSSKATAVGSMRLSGQDRKEGTGFVQPMEAAKSKERSDDDQVNANGVDGESCQSLAANERSASTSLPAQTDLSNSTGLAAIPVNFQENRIEQTKTAHGLEAGASNDAEVSTSMRENGREEPPLDGCFTLENSRPTKRKRRNFTDGNFPGNSHARAKGSYIRLIGMALCEAPDHRLQLRGIAAWIAENIPSYDLGVGNWEHGLDVTLRAHVGDRGKMMFKTVDFKPGADDDRHGNKEWYQMHEALASTHERWDPDLKQAVSPLFASSEEATDVVDAAQREKASEEEHSVRRDNTPNDRQYEEATPIKALKSGSGKAKAANNLNGQIGSRPGKPSMTDLADPTRHVEVDENAASENTRVAEDSEDEPLHAVRRRYAVPEAQMKAPEPEVEKAQGITHSKERLSTPANAPTEAGCTPEMLQKTSTWETPASSAAGDDQSPLEPVTQDEHDETHTALSLFDEWSEYHPARQLDRRTKMAEIKGRPSRKAMFGKPALYSRLGSGEASQSGHSVNEIRNSSTEKPSEKQASSVRKVAHSIDPFPAERNVIYYDTLEEFFGLPQNPVPVMYNGQLAYRDGTKDHSSRVRKAQAYFPTGLGG</sequence>
<evidence type="ECO:0000259" key="9">
    <source>
        <dbReference type="PROSITE" id="PS50039"/>
    </source>
</evidence>
<dbReference type="InterPro" id="IPR013083">
    <property type="entry name" value="Znf_RING/FYVE/PHD"/>
</dbReference>
<feature type="region of interest" description="Disordered" evidence="7">
    <location>
        <begin position="592"/>
        <end position="615"/>
    </location>
</feature>
<feature type="compositionally biased region" description="Basic and acidic residues" evidence="7">
    <location>
        <begin position="1258"/>
        <end position="1269"/>
    </location>
</feature>
<feature type="region of interest" description="Disordered" evidence="7">
    <location>
        <begin position="742"/>
        <end position="826"/>
    </location>
</feature>
<feature type="compositionally biased region" description="Polar residues" evidence="7">
    <location>
        <begin position="482"/>
        <end position="515"/>
    </location>
</feature>
<dbReference type="PROSITE" id="PS01359">
    <property type="entry name" value="ZF_PHD_1"/>
    <property type="match status" value="1"/>
</dbReference>
<dbReference type="SUPFAM" id="SSF46785">
    <property type="entry name" value="Winged helix' DNA-binding domain"/>
    <property type="match status" value="1"/>
</dbReference>
<feature type="region of interest" description="Disordered" evidence="7">
    <location>
        <begin position="1"/>
        <end position="309"/>
    </location>
</feature>
<keyword evidence="2 6" id="KW-0863">Zinc-finger</keyword>
<dbReference type="GO" id="GO:0008270">
    <property type="term" value="F:zinc ion binding"/>
    <property type="evidence" value="ECO:0007669"/>
    <property type="project" value="UniProtKB-KW"/>
</dbReference>
<evidence type="ECO:0008006" key="12">
    <source>
        <dbReference type="Google" id="ProtNLM"/>
    </source>
</evidence>
<dbReference type="VEuPathDB" id="FungiDB:BTJ68_04668"/>
<evidence type="ECO:0000256" key="5">
    <source>
        <dbReference type="PROSITE-ProRule" id="PRU00089"/>
    </source>
</evidence>
<feature type="compositionally biased region" description="Basic and acidic residues" evidence="7">
    <location>
        <begin position="191"/>
        <end position="200"/>
    </location>
</feature>
<dbReference type="InterPro" id="IPR019786">
    <property type="entry name" value="Zinc_finger_PHD-type_CS"/>
</dbReference>
<comment type="caution">
    <text evidence="10">The sequence shown here is derived from an EMBL/GenBank/DDBJ whole genome shotgun (WGS) entry which is preliminary data.</text>
</comment>
<keyword evidence="5" id="KW-0539">Nucleus</keyword>
<protein>
    <recommendedName>
        <fullName evidence="12">PHD-type domain-containing protein</fullName>
    </recommendedName>
</protein>
<feature type="compositionally biased region" description="Polar residues" evidence="7">
    <location>
        <begin position="1320"/>
        <end position="1330"/>
    </location>
</feature>
<name>A0A3M7ECN5_HORWE</name>
<feature type="compositionally biased region" description="Low complexity" evidence="7">
    <location>
        <begin position="1208"/>
        <end position="1220"/>
    </location>
</feature>
<evidence type="ECO:0000256" key="4">
    <source>
        <dbReference type="ARBA" id="ARBA00023125"/>
    </source>
</evidence>
<accession>A0A3M7ECN5</accession>
<feature type="compositionally biased region" description="Polar residues" evidence="7">
    <location>
        <begin position="1402"/>
        <end position="1428"/>
    </location>
</feature>
<feature type="domain" description="PHD-type" evidence="8">
    <location>
        <begin position="517"/>
        <end position="572"/>
    </location>
</feature>
<proteinExistence type="predicted"/>
<evidence type="ECO:0000256" key="6">
    <source>
        <dbReference type="PROSITE-ProRule" id="PRU00146"/>
    </source>
</evidence>
<feature type="compositionally biased region" description="Basic and acidic residues" evidence="7">
    <location>
        <begin position="453"/>
        <end position="465"/>
    </location>
</feature>
<dbReference type="InterPro" id="IPR019787">
    <property type="entry name" value="Znf_PHD-finger"/>
</dbReference>
<feature type="region of interest" description="Disordered" evidence="7">
    <location>
        <begin position="410"/>
        <end position="515"/>
    </location>
</feature>
<reference evidence="10 11" key="1">
    <citation type="journal article" date="2018" name="BMC Genomics">
        <title>Genomic evidence for intraspecific hybridization in a clonal and extremely halotolerant yeast.</title>
        <authorList>
            <person name="Gostincar C."/>
            <person name="Stajich J.E."/>
            <person name="Zupancic J."/>
            <person name="Zalar P."/>
            <person name="Gunde-Cimerman N."/>
        </authorList>
    </citation>
    <scope>NUCLEOTIDE SEQUENCE [LARGE SCALE GENOMIC DNA]</scope>
    <source>
        <strain evidence="10 11">EXF-2682</strain>
    </source>
</reference>
<dbReference type="SMART" id="SM00249">
    <property type="entry name" value="PHD"/>
    <property type="match status" value="1"/>
</dbReference>
<evidence type="ECO:0000256" key="2">
    <source>
        <dbReference type="ARBA" id="ARBA00022771"/>
    </source>
</evidence>
<dbReference type="InterPro" id="IPR036388">
    <property type="entry name" value="WH-like_DNA-bd_sf"/>
</dbReference>
<feature type="compositionally biased region" description="Basic and acidic residues" evidence="7">
    <location>
        <begin position="633"/>
        <end position="646"/>
    </location>
</feature>
<feature type="region of interest" description="Disordered" evidence="7">
    <location>
        <begin position="1168"/>
        <end position="1431"/>
    </location>
</feature>
<evidence type="ECO:0000256" key="3">
    <source>
        <dbReference type="ARBA" id="ARBA00022833"/>
    </source>
</evidence>
<keyword evidence="1" id="KW-0479">Metal-binding</keyword>
<feature type="region of interest" description="Disordered" evidence="7">
    <location>
        <begin position="902"/>
        <end position="950"/>
    </location>
</feature>
<dbReference type="SUPFAM" id="SSF57903">
    <property type="entry name" value="FYVE/PHD zinc finger"/>
    <property type="match status" value="1"/>
</dbReference>
<gene>
    <name evidence="10" type="ORF">D0863_03213</name>
</gene>
<dbReference type="EMBL" id="QWIP01000075">
    <property type="protein sequence ID" value="RMY74425.1"/>
    <property type="molecule type" value="Genomic_DNA"/>
</dbReference>
<comment type="subcellular location">
    <subcellularLocation>
        <location evidence="5">Nucleus</location>
    </subcellularLocation>
</comment>